<accession>Q1IIN2</accession>
<dbReference type="InterPro" id="IPR025534">
    <property type="entry name" value="DUF4420"/>
</dbReference>
<proteinExistence type="predicted"/>
<dbReference type="AlphaFoldDB" id="Q1IIN2"/>
<evidence type="ECO:0000313" key="2">
    <source>
        <dbReference type="Proteomes" id="UP000002432"/>
    </source>
</evidence>
<organism evidence="1 2">
    <name type="scientific">Koribacter versatilis (strain Ellin345)</name>
    <dbReference type="NCBI Taxonomy" id="204669"/>
    <lineage>
        <taxon>Bacteria</taxon>
        <taxon>Pseudomonadati</taxon>
        <taxon>Acidobacteriota</taxon>
        <taxon>Terriglobia</taxon>
        <taxon>Terriglobales</taxon>
        <taxon>Candidatus Korobacteraceae</taxon>
        <taxon>Candidatus Korobacter</taxon>
    </lineage>
</organism>
<dbReference type="Proteomes" id="UP000002432">
    <property type="component" value="Chromosome"/>
</dbReference>
<dbReference type="EMBL" id="CP000360">
    <property type="protein sequence ID" value="ABF43268.1"/>
    <property type="molecule type" value="Genomic_DNA"/>
</dbReference>
<name>Q1IIN2_KORVE</name>
<dbReference type="Pfam" id="PF14390">
    <property type="entry name" value="DUF4420"/>
    <property type="match status" value="1"/>
</dbReference>
<dbReference type="HOGENOM" id="CLU_069764_0_1_0"/>
<dbReference type="KEGG" id="aba:Acid345_4268"/>
<protein>
    <recommendedName>
        <fullName evidence="3">PD-(D/E)XK motif protein</fullName>
    </recommendedName>
</protein>
<keyword evidence="2" id="KW-1185">Reference proteome</keyword>
<dbReference type="STRING" id="204669.Acid345_4268"/>
<gene>
    <name evidence="1" type="ordered locus">Acid345_4268</name>
</gene>
<reference evidence="1 2" key="1">
    <citation type="journal article" date="2009" name="Appl. Environ. Microbiol.">
        <title>Three genomes from the phylum Acidobacteria provide insight into the lifestyles of these microorganisms in soils.</title>
        <authorList>
            <person name="Ward N.L."/>
            <person name="Challacombe J.F."/>
            <person name="Janssen P.H."/>
            <person name="Henrissat B."/>
            <person name="Coutinho P.M."/>
            <person name="Wu M."/>
            <person name="Xie G."/>
            <person name="Haft D.H."/>
            <person name="Sait M."/>
            <person name="Badger J."/>
            <person name="Barabote R.D."/>
            <person name="Bradley B."/>
            <person name="Brettin T.S."/>
            <person name="Brinkac L.M."/>
            <person name="Bruce D."/>
            <person name="Creasy T."/>
            <person name="Daugherty S.C."/>
            <person name="Davidsen T.M."/>
            <person name="DeBoy R.T."/>
            <person name="Detter J.C."/>
            <person name="Dodson R.J."/>
            <person name="Durkin A.S."/>
            <person name="Ganapathy A."/>
            <person name="Gwinn-Giglio M."/>
            <person name="Han C.S."/>
            <person name="Khouri H."/>
            <person name="Kiss H."/>
            <person name="Kothari S.P."/>
            <person name="Madupu R."/>
            <person name="Nelson K.E."/>
            <person name="Nelson W.C."/>
            <person name="Paulsen I."/>
            <person name="Penn K."/>
            <person name="Ren Q."/>
            <person name="Rosovitz M.J."/>
            <person name="Selengut J.D."/>
            <person name="Shrivastava S."/>
            <person name="Sullivan S.A."/>
            <person name="Tapia R."/>
            <person name="Thompson L.S."/>
            <person name="Watkins K.L."/>
            <person name="Yang Q."/>
            <person name="Yu C."/>
            <person name="Zafar N."/>
            <person name="Zhou L."/>
            <person name="Kuske C.R."/>
        </authorList>
    </citation>
    <scope>NUCLEOTIDE SEQUENCE [LARGE SCALE GENOMIC DNA]</scope>
    <source>
        <strain evidence="1 2">Ellin345</strain>
    </source>
</reference>
<dbReference type="eggNOG" id="ENOG502Z9WJ">
    <property type="taxonomic scope" value="Bacteria"/>
</dbReference>
<dbReference type="RefSeq" id="WP_011525065.1">
    <property type="nucleotide sequence ID" value="NC_008009.1"/>
</dbReference>
<dbReference type="EnsemblBacteria" id="ABF43268">
    <property type="protein sequence ID" value="ABF43268"/>
    <property type="gene ID" value="Acid345_4268"/>
</dbReference>
<evidence type="ECO:0000313" key="1">
    <source>
        <dbReference type="EMBL" id="ABF43268.1"/>
    </source>
</evidence>
<sequence length="318" mass="35210">MMTQLDSLWTELQVKPERPIFRRIDEVHPLNFYVGLDFGDERSLMLISETEPPNPPRFQALDVVRSLRGDGKWVVAIRLKRQDLIGPFARLCNDLTESTRSTRPQDGPVAVISHLARWKRLMELGRAGLSESEARGLIGELLFLESVAIPHFGAATAIQGWTGPSDAAQDFRLPGVVIEVKTCEFGSNSVLISSLDQLEKVGNRLVLVVTALSVSAENDRLALSLPKLVDRIQGLIAGDTAALEALVSRLQAAGFTDRDRDAPSFYRPEKTMAFDVTKDFPRLTRSDVPSGVLDAKYVLDLGTCQQFQCKMSIFEDGI</sequence>
<evidence type="ECO:0008006" key="3">
    <source>
        <dbReference type="Google" id="ProtNLM"/>
    </source>
</evidence>